<dbReference type="VEuPathDB" id="FungiDB:EYZ11_012250"/>
<evidence type="ECO:0000313" key="2">
    <source>
        <dbReference type="Proteomes" id="UP000308092"/>
    </source>
</evidence>
<dbReference type="EMBL" id="SOSA01000882">
    <property type="protein sequence ID" value="THC88303.1"/>
    <property type="molecule type" value="Genomic_DNA"/>
</dbReference>
<dbReference type="Proteomes" id="UP000308092">
    <property type="component" value="Unassembled WGS sequence"/>
</dbReference>
<dbReference type="AlphaFoldDB" id="A0A4S3J0R0"/>
<comment type="caution">
    <text evidence="1">The sequence shown here is derived from an EMBL/GenBank/DDBJ whole genome shotgun (WGS) entry which is preliminary data.</text>
</comment>
<protein>
    <submittedName>
        <fullName evidence="1">Uncharacterized protein</fullName>
    </submittedName>
</protein>
<sequence length="49" mass="5304">MSKPYKPWTSSEERCSKATGADAVFEPAAQSQSTWELVNCDNNVGHSTG</sequence>
<organism evidence="1 2">
    <name type="scientific">Aspergillus tanneri</name>
    <dbReference type="NCBI Taxonomy" id="1220188"/>
    <lineage>
        <taxon>Eukaryota</taxon>
        <taxon>Fungi</taxon>
        <taxon>Dikarya</taxon>
        <taxon>Ascomycota</taxon>
        <taxon>Pezizomycotina</taxon>
        <taxon>Eurotiomycetes</taxon>
        <taxon>Eurotiomycetidae</taxon>
        <taxon>Eurotiales</taxon>
        <taxon>Aspergillaceae</taxon>
        <taxon>Aspergillus</taxon>
        <taxon>Aspergillus subgen. Circumdati</taxon>
    </lineage>
</organism>
<accession>A0A4S3J0R0</accession>
<reference evidence="1 2" key="1">
    <citation type="submission" date="2019-03" db="EMBL/GenBank/DDBJ databases">
        <title>The genome sequence of a newly discovered highly antifungal drug resistant Aspergillus species, Aspergillus tanneri NIH 1004.</title>
        <authorList>
            <person name="Mounaud S."/>
            <person name="Singh I."/>
            <person name="Joardar V."/>
            <person name="Pakala S."/>
            <person name="Pakala S."/>
            <person name="Venepally P."/>
            <person name="Hoover J."/>
            <person name="Nierman W."/>
            <person name="Chung J."/>
            <person name="Losada L."/>
        </authorList>
    </citation>
    <scope>NUCLEOTIDE SEQUENCE [LARGE SCALE GENOMIC DNA]</scope>
    <source>
        <strain evidence="1 2">NIH1004</strain>
    </source>
</reference>
<keyword evidence="2" id="KW-1185">Reference proteome</keyword>
<proteinExistence type="predicted"/>
<name>A0A4S3J0R0_9EURO</name>
<evidence type="ECO:0000313" key="1">
    <source>
        <dbReference type="EMBL" id="THC88303.1"/>
    </source>
</evidence>
<gene>
    <name evidence="1" type="ORF">EYZ11_012250</name>
</gene>